<keyword evidence="2" id="KW-1185">Reference proteome</keyword>
<gene>
    <name evidence="1" type="ORF">JCM9157_2597</name>
</gene>
<name>W4QUB6_HALA3</name>
<evidence type="ECO:0000313" key="2">
    <source>
        <dbReference type="Proteomes" id="UP000018896"/>
    </source>
</evidence>
<protein>
    <submittedName>
        <fullName evidence="1">Uncharacterized protein</fullName>
    </submittedName>
</protein>
<comment type="caution">
    <text evidence="1">The sequence shown here is derived from an EMBL/GenBank/DDBJ whole genome shotgun (WGS) entry which is preliminary data.</text>
</comment>
<dbReference type="AlphaFoldDB" id="W4QUB6"/>
<dbReference type="EMBL" id="BAUV01000019">
    <property type="protein sequence ID" value="GAE35487.1"/>
    <property type="molecule type" value="Genomic_DNA"/>
</dbReference>
<reference evidence="1 2" key="1">
    <citation type="journal article" date="2014" name="Genome Announc.">
        <title>Draft Genome Sequences of Three Alkaliphilic Bacillus Strains, Bacillus wakoensis JCM 9140T, Bacillus akibai JCM 9157T, and Bacillus hemicellulosilyticus JCM 9152T.</title>
        <authorList>
            <person name="Yuki M."/>
            <person name="Oshima K."/>
            <person name="Suda W."/>
            <person name="Oshida Y."/>
            <person name="Kitamura K."/>
            <person name="Iida T."/>
            <person name="Hattori M."/>
            <person name="Ohkuma M."/>
        </authorList>
    </citation>
    <scope>NUCLEOTIDE SEQUENCE [LARGE SCALE GENOMIC DNA]</scope>
    <source>
        <strain evidence="1 2">JCM 9157</strain>
    </source>
</reference>
<dbReference type="STRING" id="1236973.JCM9157_2597"/>
<dbReference type="RefSeq" id="WP_035664954.1">
    <property type="nucleotide sequence ID" value="NZ_BAUV01000019.1"/>
</dbReference>
<evidence type="ECO:0000313" key="1">
    <source>
        <dbReference type="EMBL" id="GAE35487.1"/>
    </source>
</evidence>
<accession>W4QUB6</accession>
<dbReference type="Proteomes" id="UP000018896">
    <property type="component" value="Unassembled WGS sequence"/>
</dbReference>
<proteinExistence type="predicted"/>
<sequence>MKVYYVKACPTDTVLKYEAGSFSYVPSYKGGVLSLEEFVDELKVNENINDSDDYLPIVNKMEQFVRESSPYEYGMEMSFRSSML</sequence>
<organism evidence="1 2">
    <name type="scientific">Halalkalibacter akibai (strain ATCC 43226 / DSM 21942 / CIP 109018 / JCM 9157 / 1139)</name>
    <name type="common">Bacillus akibai</name>
    <dbReference type="NCBI Taxonomy" id="1236973"/>
    <lineage>
        <taxon>Bacteria</taxon>
        <taxon>Bacillati</taxon>
        <taxon>Bacillota</taxon>
        <taxon>Bacilli</taxon>
        <taxon>Bacillales</taxon>
        <taxon>Bacillaceae</taxon>
        <taxon>Halalkalibacter</taxon>
    </lineage>
</organism>